<comment type="caution">
    <text evidence="1">The sequence shown here is derived from an EMBL/GenBank/DDBJ whole genome shotgun (WGS) entry which is preliminary data.</text>
</comment>
<proteinExistence type="predicted"/>
<dbReference type="SUPFAM" id="SSF103196">
    <property type="entry name" value="Roadblock/LC7 domain"/>
    <property type="match status" value="1"/>
</dbReference>
<dbReference type="AlphaFoldDB" id="X0S450"/>
<feature type="non-terminal residue" evidence="1">
    <location>
        <position position="71"/>
    </location>
</feature>
<organism evidence="1">
    <name type="scientific">marine sediment metagenome</name>
    <dbReference type="NCBI Taxonomy" id="412755"/>
    <lineage>
        <taxon>unclassified sequences</taxon>
        <taxon>metagenomes</taxon>
        <taxon>ecological metagenomes</taxon>
    </lineage>
</organism>
<evidence type="ECO:0000313" key="1">
    <source>
        <dbReference type="EMBL" id="GAF75853.1"/>
    </source>
</evidence>
<name>X0S450_9ZZZZ</name>
<sequence>MVLRKNEIFIELFNKFLEVNEEVEAVIVSDSEGLIIAGEKRKNVDIELVSVLTSIVNPVLERMRNEFSFKK</sequence>
<protein>
    <recommendedName>
        <fullName evidence="2">Roadblock/LAMTOR2 domain-containing protein</fullName>
    </recommendedName>
</protein>
<accession>X0S450</accession>
<evidence type="ECO:0008006" key="2">
    <source>
        <dbReference type="Google" id="ProtNLM"/>
    </source>
</evidence>
<reference evidence="1" key="1">
    <citation type="journal article" date="2014" name="Front. Microbiol.">
        <title>High frequency of phylogenetically diverse reductive dehalogenase-homologous genes in deep subseafloor sedimentary metagenomes.</title>
        <authorList>
            <person name="Kawai M."/>
            <person name="Futagami T."/>
            <person name="Toyoda A."/>
            <person name="Takaki Y."/>
            <person name="Nishi S."/>
            <person name="Hori S."/>
            <person name="Arai W."/>
            <person name="Tsubouchi T."/>
            <person name="Morono Y."/>
            <person name="Uchiyama I."/>
            <person name="Ito T."/>
            <person name="Fujiyama A."/>
            <person name="Inagaki F."/>
            <person name="Takami H."/>
        </authorList>
    </citation>
    <scope>NUCLEOTIDE SEQUENCE</scope>
    <source>
        <strain evidence="1">Expedition CK06-06</strain>
    </source>
</reference>
<dbReference type="EMBL" id="BARS01009521">
    <property type="protein sequence ID" value="GAF75853.1"/>
    <property type="molecule type" value="Genomic_DNA"/>
</dbReference>
<gene>
    <name evidence="1" type="ORF">S01H1_17895</name>
</gene>